<accession>A0A2B4RUF6</accession>
<evidence type="ECO:0000313" key="2">
    <source>
        <dbReference type="EMBL" id="PFX19862.1"/>
    </source>
</evidence>
<evidence type="ECO:0000256" key="1">
    <source>
        <dbReference type="SAM" id="MobiDB-lite"/>
    </source>
</evidence>
<organism evidence="2 3">
    <name type="scientific">Stylophora pistillata</name>
    <name type="common">Smooth cauliflower coral</name>
    <dbReference type="NCBI Taxonomy" id="50429"/>
    <lineage>
        <taxon>Eukaryota</taxon>
        <taxon>Metazoa</taxon>
        <taxon>Cnidaria</taxon>
        <taxon>Anthozoa</taxon>
        <taxon>Hexacorallia</taxon>
        <taxon>Scleractinia</taxon>
        <taxon>Astrocoeniina</taxon>
        <taxon>Pocilloporidae</taxon>
        <taxon>Stylophora</taxon>
    </lineage>
</organism>
<proteinExistence type="predicted"/>
<keyword evidence="3" id="KW-1185">Reference proteome</keyword>
<dbReference type="Proteomes" id="UP000225706">
    <property type="component" value="Unassembled WGS sequence"/>
</dbReference>
<gene>
    <name evidence="2" type="ORF">AWC38_SpisGene15713</name>
</gene>
<comment type="caution">
    <text evidence="2">The sequence shown here is derived from an EMBL/GenBank/DDBJ whole genome shotgun (WGS) entry which is preliminary data.</text>
</comment>
<dbReference type="AlphaFoldDB" id="A0A2B4RUF6"/>
<dbReference type="EMBL" id="LSMT01000341">
    <property type="protein sequence ID" value="PFX19862.1"/>
    <property type="molecule type" value="Genomic_DNA"/>
</dbReference>
<feature type="compositionally biased region" description="Polar residues" evidence="1">
    <location>
        <begin position="210"/>
        <end position="221"/>
    </location>
</feature>
<sequence length="221" mass="24647">MNGKQKKSDKDAYELLIMSPTGIERLDQGKQQFGDKLSPFDVHLSAAMATSAAAVARNMGSYDKSTILPFIVEGIRVLPLVTFPVVYCVGGNENSTKMVMLLCESGSYMNQKYSVSLLHFMLQMARIGNEKPRCLEKVTRWLIVHVGFVRFLRQMFFVTNLGPSPPAILRLSDGRHIENLAILPLLKKRLKKIVVVDGGHKESDKEWGDSVNSSVFSTPKT</sequence>
<name>A0A2B4RUF6_STYPI</name>
<feature type="region of interest" description="Disordered" evidence="1">
    <location>
        <begin position="201"/>
        <end position="221"/>
    </location>
</feature>
<evidence type="ECO:0000313" key="3">
    <source>
        <dbReference type="Proteomes" id="UP000225706"/>
    </source>
</evidence>
<protein>
    <submittedName>
        <fullName evidence="2">Uncharacterized protein</fullName>
    </submittedName>
</protein>
<reference evidence="3" key="1">
    <citation type="journal article" date="2017" name="bioRxiv">
        <title>Comparative analysis of the genomes of Stylophora pistillata and Acropora digitifera provides evidence for extensive differences between species of corals.</title>
        <authorList>
            <person name="Voolstra C.R."/>
            <person name="Li Y."/>
            <person name="Liew Y.J."/>
            <person name="Baumgarten S."/>
            <person name="Zoccola D."/>
            <person name="Flot J.-F."/>
            <person name="Tambutte S."/>
            <person name="Allemand D."/>
            <person name="Aranda M."/>
        </authorList>
    </citation>
    <scope>NUCLEOTIDE SEQUENCE [LARGE SCALE GENOMIC DNA]</scope>
</reference>